<dbReference type="InterPro" id="IPR046885">
    <property type="entry name" value="MnmA-like_C"/>
</dbReference>
<dbReference type="Gene3D" id="2.40.30.10">
    <property type="entry name" value="Translation factors"/>
    <property type="match status" value="1"/>
</dbReference>
<keyword evidence="2 10" id="KW-0808">Transferase</keyword>
<dbReference type="AlphaFoldDB" id="A0A645DP11"/>
<keyword evidence="7" id="KW-1015">Disulfide bond</keyword>
<evidence type="ECO:0000259" key="9">
    <source>
        <dbReference type="Pfam" id="PF20259"/>
    </source>
</evidence>
<dbReference type="Gene3D" id="2.30.30.280">
    <property type="entry name" value="Adenine nucleotide alpha hydrolases-like domains"/>
    <property type="match status" value="1"/>
</dbReference>
<dbReference type="GO" id="GO:0000049">
    <property type="term" value="F:tRNA binding"/>
    <property type="evidence" value="ECO:0007669"/>
    <property type="project" value="UniProtKB-KW"/>
</dbReference>
<dbReference type="InterPro" id="IPR023382">
    <property type="entry name" value="MnmA-like_central_sf"/>
</dbReference>
<dbReference type="InterPro" id="IPR046884">
    <property type="entry name" value="MnmA-like_central"/>
</dbReference>
<dbReference type="Pfam" id="PF20259">
    <property type="entry name" value="tRNA_Me_trans_M"/>
    <property type="match status" value="1"/>
</dbReference>
<sequence length="154" mass="17501">MGRLDRRTCRSGSIVDEKGRTIGEHQGLWRYTIGQRKGLGLPNGPWFVIAKDMKKNVLHVSRNNDISLLRIRCQNPVFHCTMNNETVYMAEHRYRTHPFPVVLERQTEEFFEVRSLEKGGPVVAPGQSLVLYNKNIVCGGGIIISSEEVPHVSE</sequence>
<organism evidence="10">
    <name type="scientific">bioreactor metagenome</name>
    <dbReference type="NCBI Taxonomy" id="1076179"/>
    <lineage>
        <taxon>unclassified sequences</taxon>
        <taxon>metagenomes</taxon>
        <taxon>ecological metagenomes</taxon>
    </lineage>
</organism>
<name>A0A645DP11_9ZZZZ</name>
<dbReference type="GO" id="GO:0103016">
    <property type="term" value="F:tRNA-uridine 2-sulfurtransferase activity"/>
    <property type="evidence" value="ECO:0007669"/>
    <property type="project" value="UniProtKB-EC"/>
</dbReference>
<dbReference type="EC" id="2.8.1.13" evidence="10"/>
<dbReference type="PANTHER" id="PTHR43052:SF1">
    <property type="entry name" value="TRNA-5-TAURINOMETHYLURIDINE 2-SULFURTRANSFERASE"/>
    <property type="match status" value="1"/>
</dbReference>
<evidence type="ECO:0000256" key="2">
    <source>
        <dbReference type="ARBA" id="ARBA00022679"/>
    </source>
</evidence>
<dbReference type="Pfam" id="PF20258">
    <property type="entry name" value="tRNA_Me_trans_C"/>
    <property type="match status" value="1"/>
</dbReference>
<dbReference type="InterPro" id="IPR051305">
    <property type="entry name" value="tRNA_2-thiouridylase_MnmA"/>
</dbReference>
<evidence type="ECO:0000256" key="3">
    <source>
        <dbReference type="ARBA" id="ARBA00022694"/>
    </source>
</evidence>
<comment type="caution">
    <text evidence="10">The sequence shown here is derived from an EMBL/GenBank/DDBJ whole genome shotgun (WGS) entry which is preliminary data.</text>
</comment>
<evidence type="ECO:0000259" key="8">
    <source>
        <dbReference type="Pfam" id="PF20258"/>
    </source>
</evidence>
<evidence type="ECO:0000256" key="1">
    <source>
        <dbReference type="ARBA" id="ARBA00022555"/>
    </source>
</evidence>
<dbReference type="GO" id="GO:0008033">
    <property type="term" value="P:tRNA processing"/>
    <property type="evidence" value="ECO:0007669"/>
    <property type="project" value="UniProtKB-KW"/>
</dbReference>
<evidence type="ECO:0000256" key="4">
    <source>
        <dbReference type="ARBA" id="ARBA00022741"/>
    </source>
</evidence>
<evidence type="ECO:0000256" key="5">
    <source>
        <dbReference type="ARBA" id="ARBA00022840"/>
    </source>
</evidence>
<feature type="domain" description="tRNA-specific 2-thiouridylase MnmA-like central" evidence="9">
    <location>
        <begin position="10"/>
        <end position="62"/>
    </location>
</feature>
<proteinExistence type="predicted"/>
<keyword evidence="1" id="KW-0820">tRNA-binding</keyword>
<keyword evidence="6" id="KW-0694">RNA-binding</keyword>
<keyword evidence="5" id="KW-0067">ATP-binding</keyword>
<keyword evidence="3" id="KW-0819">tRNA processing</keyword>
<keyword evidence="4" id="KW-0547">Nucleotide-binding</keyword>
<accession>A0A645DP11</accession>
<evidence type="ECO:0000256" key="6">
    <source>
        <dbReference type="ARBA" id="ARBA00022884"/>
    </source>
</evidence>
<dbReference type="FunFam" id="2.30.30.280:FF:000001">
    <property type="entry name" value="tRNA-specific 2-thiouridylase MnmA"/>
    <property type="match status" value="1"/>
</dbReference>
<feature type="domain" description="tRNA-specific 2-thiouridylase MnmA-like C-terminal" evidence="8">
    <location>
        <begin position="71"/>
        <end position="143"/>
    </location>
</feature>
<reference evidence="10" key="1">
    <citation type="submission" date="2019-08" db="EMBL/GenBank/DDBJ databases">
        <authorList>
            <person name="Kucharzyk K."/>
            <person name="Murdoch R.W."/>
            <person name="Higgins S."/>
            <person name="Loffler F."/>
        </authorList>
    </citation>
    <scope>NUCLEOTIDE SEQUENCE</scope>
</reference>
<dbReference type="PANTHER" id="PTHR43052">
    <property type="match status" value="1"/>
</dbReference>
<dbReference type="GO" id="GO:0005524">
    <property type="term" value="F:ATP binding"/>
    <property type="evidence" value="ECO:0007669"/>
    <property type="project" value="UniProtKB-KW"/>
</dbReference>
<evidence type="ECO:0000256" key="7">
    <source>
        <dbReference type="ARBA" id="ARBA00023157"/>
    </source>
</evidence>
<dbReference type="EMBL" id="VSSQ01038147">
    <property type="protein sequence ID" value="MPM91029.1"/>
    <property type="molecule type" value="Genomic_DNA"/>
</dbReference>
<evidence type="ECO:0000313" key="10">
    <source>
        <dbReference type="EMBL" id="MPM91029.1"/>
    </source>
</evidence>
<protein>
    <submittedName>
        <fullName evidence="10">tRNA-specific 2-thiouridylase MnmA</fullName>
        <ecNumber evidence="10">2.8.1.13</ecNumber>
    </submittedName>
</protein>
<gene>
    <name evidence="10" type="primary">mnmA_43</name>
    <name evidence="10" type="ORF">SDC9_138154</name>
</gene>